<organism evidence="1 2">
    <name type="scientific">Isobaculum melis</name>
    <dbReference type="NCBI Taxonomy" id="142588"/>
    <lineage>
        <taxon>Bacteria</taxon>
        <taxon>Bacillati</taxon>
        <taxon>Bacillota</taxon>
        <taxon>Bacilli</taxon>
        <taxon>Lactobacillales</taxon>
        <taxon>Carnobacteriaceae</taxon>
        <taxon>Isobaculum</taxon>
    </lineage>
</organism>
<dbReference type="Proteomes" id="UP000198948">
    <property type="component" value="Unassembled WGS sequence"/>
</dbReference>
<accession>A0A1H9T201</accession>
<sequence>MKKQLKIASFSIQYDTKPTTTCPIKIDSATYIEDKVLPKYLIGECDMTLPQFYQAACPQLTATDYVLSDGYQQIIRRFPHTNQVRLTLGTDAIYIIKAVPIYIEVKDYVQALIHPERFSEMSLEVAKIKNLKPIMQEEIIQLNTYKRKQLLLNGQYSERTLLDVTHSNNVQTIQNQLVYERELYDFAHYQYAGMIGFLPEYAIHTYEQFHEAYGQYIYSATLTKSGETIPLVWPDYLYHRPENHLEFGVLAESTPRYQSFEYWQENDSVTVTILADGFEDVSFETKLKKPQNIRPQLSQNIYLMTETLSLTIDQGVLQELTEQTCQFEIVSPEKVKQNANELNYTITAKALLLDCNQFSRPGFYQLQLMSPTYGEMLFLFKIQLEEQA</sequence>
<dbReference type="AlphaFoldDB" id="A0A1H9T201"/>
<protein>
    <submittedName>
        <fullName evidence="1">Uncharacterized protein</fullName>
    </submittedName>
</protein>
<name>A0A1H9T201_9LACT</name>
<evidence type="ECO:0000313" key="2">
    <source>
        <dbReference type="Proteomes" id="UP000198948"/>
    </source>
</evidence>
<dbReference type="STRING" id="142588.SAMN04488559_11073"/>
<evidence type="ECO:0000313" key="1">
    <source>
        <dbReference type="EMBL" id="SER91265.1"/>
    </source>
</evidence>
<proteinExistence type="predicted"/>
<keyword evidence="2" id="KW-1185">Reference proteome</keyword>
<dbReference type="EMBL" id="FOHA01000010">
    <property type="protein sequence ID" value="SER91265.1"/>
    <property type="molecule type" value="Genomic_DNA"/>
</dbReference>
<gene>
    <name evidence="1" type="ORF">SAMN04488559_11073</name>
</gene>
<dbReference type="OrthoDB" id="2192821at2"/>
<reference evidence="1 2" key="1">
    <citation type="submission" date="2016-10" db="EMBL/GenBank/DDBJ databases">
        <authorList>
            <person name="de Groot N.N."/>
        </authorList>
    </citation>
    <scope>NUCLEOTIDE SEQUENCE [LARGE SCALE GENOMIC DNA]</scope>
    <source>
        <strain evidence="1 2">DSM 13760</strain>
    </source>
</reference>
<dbReference type="RefSeq" id="WP_092652464.1">
    <property type="nucleotide sequence ID" value="NZ_FOHA01000010.1"/>
</dbReference>